<dbReference type="GO" id="GO:0005886">
    <property type="term" value="C:plasma membrane"/>
    <property type="evidence" value="ECO:0007669"/>
    <property type="project" value="UniProtKB-SubCell"/>
</dbReference>
<organism evidence="7 8">
    <name type="scientific">Brevibacterium luteolum</name>
    <dbReference type="NCBI Taxonomy" id="199591"/>
    <lineage>
        <taxon>Bacteria</taxon>
        <taxon>Bacillati</taxon>
        <taxon>Actinomycetota</taxon>
        <taxon>Actinomycetes</taxon>
        <taxon>Micrococcales</taxon>
        <taxon>Brevibacteriaceae</taxon>
        <taxon>Brevibacterium</taxon>
    </lineage>
</organism>
<dbReference type="InterPro" id="IPR052714">
    <property type="entry name" value="MFS_Exporter"/>
</dbReference>
<dbReference type="Gene3D" id="1.20.1250.20">
    <property type="entry name" value="MFS general substrate transporter like domains"/>
    <property type="match status" value="1"/>
</dbReference>
<feature type="transmembrane region" description="Helical" evidence="5">
    <location>
        <begin position="163"/>
        <end position="184"/>
    </location>
</feature>
<dbReference type="InterPro" id="IPR020846">
    <property type="entry name" value="MFS_dom"/>
</dbReference>
<feature type="transmembrane region" description="Helical" evidence="5">
    <location>
        <begin position="211"/>
        <end position="234"/>
    </location>
</feature>
<dbReference type="PROSITE" id="PS50850">
    <property type="entry name" value="MFS"/>
    <property type="match status" value="1"/>
</dbReference>
<dbReference type="Proteomes" id="UP000501518">
    <property type="component" value="Chromosome"/>
</dbReference>
<dbReference type="EMBL" id="CP035810">
    <property type="protein sequence ID" value="QIN28902.1"/>
    <property type="molecule type" value="Genomic_DNA"/>
</dbReference>
<dbReference type="PANTHER" id="PTHR23531">
    <property type="entry name" value="QUINOLENE RESISTANCE PROTEIN NORA"/>
    <property type="match status" value="1"/>
</dbReference>
<feature type="transmembrane region" description="Helical" evidence="5">
    <location>
        <begin position="364"/>
        <end position="383"/>
    </location>
</feature>
<dbReference type="Pfam" id="PF07690">
    <property type="entry name" value="MFS_1"/>
    <property type="match status" value="1"/>
</dbReference>
<dbReference type="AlphaFoldDB" id="A0A6G8KVR9"/>
<evidence type="ECO:0000313" key="7">
    <source>
        <dbReference type="EMBL" id="QIN28902.1"/>
    </source>
</evidence>
<keyword evidence="4 5" id="KW-0472">Membrane</keyword>
<evidence type="ECO:0000259" key="6">
    <source>
        <dbReference type="PROSITE" id="PS50850"/>
    </source>
</evidence>
<feature type="transmembrane region" description="Helical" evidence="5">
    <location>
        <begin position="46"/>
        <end position="65"/>
    </location>
</feature>
<evidence type="ECO:0000256" key="3">
    <source>
        <dbReference type="ARBA" id="ARBA00022989"/>
    </source>
</evidence>
<dbReference type="KEGG" id="blut:EW640_06115"/>
<evidence type="ECO:0000256" key="2">
    <source>
        <dbReference type="ARBA" id="ARBA00022692"/>
    </source>
</evidence>
<comment type="subcellular location">
    <subcellularLocation>
        <location evidence="1">Cell membrane</location>
        <topology evidence="1">Multi-pass membrane protein</topology>
    </subcellularLocation>
</comment>
<dbReference type="CDD" id="cd17489">
    <property type="entry name" value="MFS_YfcJ_like"/>
    <property type="match status" value="1"/>
</dbReference>
<feature type="transmembrane region" description="Helical" evidence="5">
    <location>
        <begin position="271"/>
        <end position="291"/>
    </location>
</feature>
<keyword evidence="3 5" id="KW-1133">Transmembrane helix</keyword>
<dbReference type="PANTHER" id="PTHR23531:SF1">
    <property type="entry name" value="QUINOLENE RESISTANCE PROTEIN NORA"/>
    <property type="match status" value="1"/>
</dbReference>
<feature type="transmembrane region" description="Helical" evidence="5">
    <location>
        <begin position="99"/>
        <end position="123"/>
    </location>
</feature>
<dbReference type="RefSeq" id="WP_165883352.1">
    <property type="nucleotide sequence ID" value="NZ_CP035810.1"/>
</dbReference>
<feature type="domain" description="Major facilitator superfamily (MFS) profile" evidence="6">
    <location>
        <begin position="11"/>
        <end position="388"/>
    </location>
</feature>
<evidence type="ECO:0000313" key="8">
    <source>
        <dbReference type="Proteomes" id="UP000501518"/>
    </source>
</evidence>
<proteinExistence type="predicted"/>
<dbReference type="InterPro" id="IPR011701">
    <property type="entry name" value="MFS"/>
</dbReference>
<keyword evidence="2 5" id="KW-0812">Transmembrane</keyword>
<feature type="transmembrane region" description="Helical" evidence="5">
    <location>
        <begin position="135"/>
        <end position="157"/>
    </location>
</feature>
<evidence type="ECO:0000256" key="4">
    <source>
        <dbReference type="ARBA" id="ARBA00023136"/>
    </source>
</evidence>
<feature type="transmembrane region" description="Helical" evidence="5">
    <location>
        <begin position="297"/>
        <end position="317"/>
    </location>
</feature>
<dbReference type="InterPro" id="IPR036259">
    <property type="entry name" value="MFS_trans_sf"/>
</dbReference>
<evidence type="ECO:0000256" key="5">
    <source>
        <dbReference type="SAM" id="Phobius"/>
    </source>
</evidence>
<dbReference type="SUPFAM" id="SSF103473">
    <property type="entry name" value="MFS general substrate transporter"/>
    <property type="match status" value="1"/>
</dbReference>
<feature type="transmembrane region" description="Helical" evidence="5">
    <location>
        <begin position="240"/>
        <end position="259"/>
    </location>
</feature>
<evidence type="ECO:0000256" key="1">
    <source>
        <dbReference type="ARBA" id="ARBA00004651"/>
    </source>
</evidence>
<gene>
    <name evidence="7" type="ORF">EW640_06115</name>
</gene>
<feature type="transmembrane region" description="Helical" evidence="5">
    <location>
        <begin position="12"/>
        <end position="40"/>
    </location>
</feature>
<name>A0A6G8KVR9_9MICO</name>
<accession>A0A6G8KVR9</accession>
<feature type="transmembrane region" description="Helical" evidence="5">
    <location>
        <begin position="338"/>
        <end position="358"/>
    </location>
</feature>
<sequence>MAEPRLWSKDFTVAIIAAVFLSFVFYLLITTMAGYAVIRFAASDSAAGLASSSFVLGAVAARMFVGTMLDTLGRYRVLITAFTLSAIACALYLPADSLWLLIAVRFAHGAVFGAGHTAIMAAVQDIIPPHRRAEGTGYFGTSTTLAAALGPLIAIILVRDFGYHWLFLAALAFTLAGLVAILFLRVPERAAAERQQLTWRSFHPVHLFDRAGLRIGGAMLIAAVAYSSVMTFLATYTTSIGIAEAAPAFFVAFATASLVARLSLGRVQDRFGDNIVVYPLFAAFFAAMLLISVAPSLWTIITAGILGGVGFGTLMSSTQAITIRRAGPARVGVATSTYFFMLDIGFGLGPIVLGAIIAASSYTAMYAVAALLVGLSAVLYWLFHGRLTAPEAGEGLV</sequence>
<reference evidence="7 8" key="1">
    <citation type="submission" date="2019-02" db="EMBL/GenBank/DDBJ databases">
        <title>Complete Genome Sequence and Methylome Analysis of Brevibacterium luteolum NEB1784.</title>
        <authorList>
            <person name="Fomenkov A."/>
            <person name="Roberts R.J."/>
        </authorList>
    </citation>
    <scope>NUCLEOTIDE SEQUENCE [LARGE SCALE GENOMIC DNA]</scope>
    <source>
        <strain evidence="7 8">NEB1784</strain>
    </source>
</reference>
<dbReference type="GO" id="GO:0022857">
    <property type="term" value="F:transmembrane transporter activity"/>
    <property type="evidence" value="ECO:0007669"/>
    <property type="project" value="InterPro"/>
</dbReference>
<feature type="transmembrane region" description="Helical" evidence="5">
    <location>
        <begin position="77"/>
        <end position="93"/>
    </location>
</feature>
<protein>
    <submittedName>
        <fullName evidence="7">MFS transporter</fullName>
    </submittedName>
</protein>